<dbReference type="Proteomes" id="UP000052979">
    <property type="component" value="Unassembled WGS sequence"/>
</dbReference>
<accession>A0A0U1PVZ1</accession>
<dbReference type="AlphaFoldDB" id="A0A0U1PVZ1"/>
<dbReference type="EMBL" id="LBFI01000003">
    <property type="protein sequence ID" value="KKM47178.1"/>
    <property type="molecule type" value="Genomic_DNA"/>
</dbReference>
<name>A0A0U1PVZ1_9MICO</name>
<evidence type="ECO:0000313" key="1">
    <source>
        <dbReference type="EMBL" id="KKM47178.1"/>
    </source>
</evidence>
<dbReference type="STRING" id="145458.APU90_04710"/>
<dbReference type="PATRIC" id="fig|145458.8.peg.1181"/>
<gene>
    <name evidence="1" type="ORF">VT73_00820</name>
</gene>
<keyword evidence="2" id="KW-1185">Reference proteome</keyword>
<comment type="caution">
    <text evidence="1">The sequence shown here is derived from an EMBL/GenBank/DDBJ whole genome shotgun (WGS) entry which is preliminary data.</text>
</comment>
<sequence>MLLREYVGVIRAQDIDLTDYFYQLQGAWLDFQDQCPWAVIEEATFIGGFSVFVHENGAETDWLERVAEAFELAGGGALSTVALQAVSG</sequence>
<dbReference type="eggNOG" id="COG4099">
    <property type="taxonomic scope" value="Bacteria"/>
</dbReference>
<evidence type="ECO:0000313" key="2">
    <source>
        <dbReference type="Proteomes" id="UP000052979"/>
    </source>
</evidence>
<organism evidence="1 2">
    <name type="scientific">Rathayibacter toxicus</name>
    <dbReference type="NCBI Taxonomy" id="145458"/>
    <lineage>
        <taxon>Bacteria</taxon>
        <taxon>Bacillati</taxon>
        <taxon>Actinomycetota</taxon>
        <taxon>Actinomycetes</taxon>
        <taxon>Micrococcales</taxon>
        <taxon>Microbacteriaceae</taxon>
        <taxon>Rathayibacter</taxon>
    </lineage>
</organism>
<proteinExistence type="predicted"/>
<protein>
    <submittedName>
        <fullName evidence="1">Uncharacterized protein</fullName>
    </submittedName>
</protein>
<reference evidence="1 2" key="1">
    <citation type="submission" date="2015-04" db="EMBL/GenBank/DDBJ databases">
        <title>Draft genome sequence of Rathayibacter toxicus strain FH-142 (AKA 70134 or CS 32), a Western Australian isolate.</title>
        <authorList>
            <consortium name="Consortium for Microbial Forensics and Genomics (microFORGE)"/>
            <person name="Knight B.M."/>
            <person name="Roberts D.P."/>
            <person name="Lin D."/>
            <person name="Hari K."/>
            <person name="Fletcher J."/>
            <person name="Melcher U."/>
            <person name="Blagden T."/>
            <person name="Luster D.G."/>
            <person name="Sechler A.J."/>
            <person name="Schneider W.L."/>
            <person name="Winegar R.A."/>
        </authorList>
    </citation>
    <scope>NUCLEOTIDE SEQUENCE [LARGE SCALE GENOMIC DNA]</scope>
    <source>
        <strain evidence="1 2">FH142</strain>
    </source>
</reference>